<accession>A0A5C3R2J3</accession>
<name>A0A5C3R2J3_9AGAR</name>
<gene>
    <name evidence="1" type="ORF">BDV98DRAFT_557795</name>
</gene>
<protein>
    <submittedName>
        <fullName evidence="1">Uncharacterized protein</fullName>
    </submittedName>
</protein>
<proteinExistence type="predicted"/>
<sequence>MTSYSTDARWTQLLQWLNSHGFDSSTLCVEQRLRAGKITPTRPLDPTLKNRLGAGSGLFATNTIQVIPTPCKFFCLGPLHPPTGTI</sequence>
<dbReference type="AlphaFoldDB" id="A0A5C3R2J3"/>
<evidence type="ECO:0000313" key="2">
    <source>
        <dbReference type="Proteomes" id="UP000305067"/>
    </source>
</evidence>
<reference evidence="1 2" key="1">
    <citation type="journal article" date="2019" name="Nat. Ecol. Evol.">
        <title>Megaphylogeny resolves global patterns of mushroom evolution.</title>
        <authorList>
            <person name="Varga T."/>
            <person name="Krizsan K."/>
            <person name="Foldi C."/>
            <person name="Dima B."/>
            <person name="Sanchez-Garcia M."/>
            <person name="Sanchez-Ramirez S."/>
            <person name="Szollosi G.J."/>
            <person name="Szarkandi J.G."/>
            <person name="Papp V."/>
            <person name="Albert L."/>
            <person name="Andreopoulos W."/>
            <person name="Angelini C."/>
            <person name="Antonin V."/>
            <person name="Barry K.W."/>
            <person name="Bougher N.L."/>
            <person name="Buchanan P."/>
            <person name="Buyck B."/>
            <person name="Bense V."/>
            <person name="Catcheside P."/>
            <person name="Chovatia M."/>
            <person name="Cooper J."/>
            <person name="Damon W."/>
            <person name="Desjardin D."/>
            <person name="Finy P."/>
            <person name="Geml J."/>
            <person name="Haridas S."/>
            <person name="Hughes K."/>
            <person name="Justo A."/>
            <person name="Karasinski D."/>
            <person name="Kautmanova I."/>
            <person name="Kiss B."/>
            <person name="Kocsube S."/>
            <person name="Kotiranta H."/>
            <person name="LaButti K.M."/>
            <person name="Lechner B.E."/>
            <person name="Liimatainen K."/>
            <person name="Lipzen A."/>
            <person name="Lukacs Z."/>
            <person name="Mihaltcheva S."/>
            <person name="Morgado L.N."/>
            <person name="Niskanen T."/>
            <person name="Noordeloos M.E."/>
            <person name="Ohm R.A."/>
            <person name="Ortiz-Santana B."/>
            <person name="Ovrebo C."/>
            <person name="Racz N."/>
            <person name="Riley R."/>
            <person name="Savchenko A."/>
            <person name="Shiryaev A."/>
            <person name="Soop K."/>
            <person name="Spirin V."/>
            <person name="Szebenyi C."/>
            <person name="Tomsovsky M."/>
            <person name="Tulloss R.E."/>
            <person name="Uehling J."/>
            <person name="Grigoriev I.V."/>
            <person name="Vagvolgyi C."/>
            <person name="Papp T."/>
            <person name="Martin F.M."/>
            <person name="Miettinen O."/>
            <person name="Hibbett D.S."/>
            <person name="Nagy L.G."/>
        </authorList>
    </citation>
    <scope>NUCLEOTIDE SEQUENCE [LARGE SCALE GENOMIC DNA]</scope>
    <source>
        <strain evidence="1 2">CBS 309.79</strain>
    </source>
</reference>
<dbReference type="EMBL" id="ML178814">
    <property type="protein sequence ID" value="TFL07390.1"/>
    <property type="molecule type" value="Genomic_DNA"/>
</dbReference>
<keyword evidence="2" id="KW-1185">Reference proteome</keyword>
<dbReference type="Proteomes" id="UP000305067">
    <property type="component" value="Unassembled WGS sequence"/>
</dbReference>
<organism evidence="1 2">
    <name type="scientific">Pterulicium gracile</name>
    <dbReference type="NCBI Taxonomy" id="1884261"/>
    <lineage>
        <taxon>Eukaryota</taxon>
        <taxon>Fungi</taxon>
        <taxon>Dikarya</taxon>
        <taxon>Basidiomycota</taxon>
        <taxon>Agaricomycotina</taxon>
        <taxon>Agaricomycetes</taxon>
        <taxon>Agaricomycetidae</taxon>
        <taxon>Agaricales</taxon>
        <taxon>Pleurotineae</taxon>
        <taxon>Pterulaceae</taxon>
        <taxon>Pterulicium</taxon>
    </lineage>
</organism>
<evidence type="ECO:0000313" key="1">
    <source>
        <dbReference type="EMBL" id="TFL07390.1"/>
    </source>
</evidence>